<dbReference type="Gene3D" id="3.40.50.1820">
    <property type="entry name" value="alpha/beta hydrolase"/>
    <property type="match status" value="1"/>
</dbReference>
<dbReference type="Proteomes" id="UP000260812">
    <property type="component" value="Unassembled WGS sequence"/>
</dbReference>
<dbReference type="PANTHER" id="PTHR48081">
    <property type="entry name" value="AB HYDROLASE SUPERFAMILY PROTEIN C4A8.06C"/>
    <property type="match status" value="1"/>
</dbReference>
<dbReference type="InterPro" id="IPR029058">
    <property type="entry name" value="AB_hydrolase_fold"/>
</dbReference>
<reference evidence="4" key="1">
    <citation type="submission" date="2018-08" db="EMBL/GenBank/DDBJ databases">
        <title>A genome reference for cultivated species of the human gut microbiota.</title>
        <authorList>
            <person name="Zou Y."/>
            <person name="Xue W."/>
            <person name="Luo G."/>
        </authorList>
    </citation>
    <scope>NUCLEOTIDE SEQUENCE [LARGE SCALE GENOMIC DNA]</scope>
    <source>
        <strain evidence="4">TF05-5AC</strain>
    </source>
</reference>
<dbReference type="InterPro" id="IPR001375">
    <property type="entry name" value="Peptidase_S9_cat"/>
</dbReference>
<dbReference type="SUPFAM" id="SSF53474">
    <property type="entry name" value="alpha/beta-Hydrolases"/>
    <property type="match status" value="1"/>
</dbReference>
<gene>
    <name evidence="4" type="ORF">DXC51_01710</name>
</gene>
<keyword evidence="5" id="KW-1185">Reference proteome</keyword>
<dbReference type="GO" id="GO:0006508">
    <property type="term" value="P:proteolysis"/>
    <property type="evidence" value="ECO:0007669"/>
    <property type="project" value="InterPro"/>
</dbReference>
<sequence length="327" mass="36129">MRYFVKSFEKENVTLTGYIHDVSNELKNAQIRPAVLIFPGGGYFMCSDREAEPVALAYMAEGYQAFVLRYSVGEKVPFSQSYEDACTALAYLKENSDELHVDAKKIAIAGFSAGGHLAAALGTMGKDKPTAMILGYPVILSSMGDGIYKEIPGLDEKVTAETPPAFIFSTSNDIIVPVENSLKFAEALNKNGVEFELHIFRNGVHGLSLAKPLTSNGERSMVNPVVAEWFTDSVRWLKEIWGDFYADHTSELEMTVNGAGIDTPVKLLLQSEGCEAILTEHIPNIREMLKENPMAGEFSLRIMNHYSPEIITGDMLEEMERKLAALQ</sequence>
<proteinExistence type="predicted"/>
<evidence type="ECO:0000256" key="1">
    <source>
        <dbReference type="ARBA" id="ARBA00022801"/>
    </source>
</evidence>
<dbReference type="GO" id="GO:0008236">
    <property type="term" value="F:serine-type peptidase activity"/>
    <property type="evidence" value="ECO:0007669"/>
    <property type="project" value="InterPro"/>
</dbReference>
<dbReference type="InterPro" id="IPR049492">
    <property type="entry name" value="BD-FAE-like_dom"/>
</dbReference>
<protein>
    <submittedName>
        <fullName evidence="4">Alpha/beta hydrolase</fullName>
    </submittedName>
</protein>
<keyword evidence="1 4" id="KW-0378">Hydrolase</keyword>
<evidence type="ECO:0000313" key="5">
    <source>
        <dbReference type="Proteomes" id="UP000260812"/>
    </source>
</evidence>
<feature type="domain" description="Peptidase S9 prolyl oligopeptidase catalytic" evidence="2">
    <location>
        <begin position="159"/>
        <end position="208"/>
    </location>
</feature>
<dbReference type="EMBL" id="QVLV01000001">
    <property type="protein sequence ID" value="RGE65066.1"/>
    <property type="molecule type" value="Genomic_DNA"/>
</dbReference>
<dbReference type="Pfam" id="PF20434">
    <property type="entry name" value="BD-FAE"/>
    <property type="match status" value="1"/>
</dbReference>
<dbReference type="Pfam" id="PF00326">
    <property type="entry name" value="Peptidase_S9"/>
    <property type="match status" value="1"/>
</dbReference>
<comment type="caution">
    <text evidence="4">The sequence shown here is derived from an EMBL/GenBank/DDBJ whole genome shotgun (WGS) entry which is preliminary data.</text>
</comment>
<name>A0A3E3IDE5_9FIRM</name>
<dbReference type="PANTHER" id="PTHR48081:SF6">
    <property type="entry name" value="PEPTIDASE S9 PROLYL OLIGOPEPTIDASE CATALYTIC DOMAIN-CONTAINING PROTEIN"/>
    <property type="match status" value="1"/>
</dbReference>
<evidence type="ECO:0000259" key="2">
    <source>
        <dbReference type="Pfam" id="PF00326"/>
    </source>
</evidence>
<evidence type="ECO:0000259" key="3">
    <source>
        <dbReference type="Pfam" id="PF20434"/>
    </source>
</evidence>
<evidence type="ECO:0000313" key="4">
    <source>
        <dbReference type="EMBL" id="RGE65066.1"/>
    </source>
</evidence>
<accession>A0A3E3IDE5</accession>
<dbReference type="AlphaFoldDB" id="A0A3E3IDE5"/>
<organism evidence="4 5">
    <name type="scientific">Eisenbergiella massiliensis</name>
    <dbReference type="NCBI Taxonomy" id="1720294"/>
    <lineage>
        <taxon>Bacteria</taxon>
        <taxon>Bacillati</taxon>
        <taxon>Bacillota</taxon>
        <taxon>Clostridia</taxon>
        <taxon>Lachnospirales</taxon>
        <taxon>Lachnospiraceae</taxon>
        <taxon>Eisenbergiella</taxon>
    </lineage>
</organism>
<dbReference type="InterPro" id="IPR050300">
    <property type="entry name" value="GDXG_lipolytic_enzyme"/>
</dbReference>
<feature type="domain" description="BD-FAE-like" evidence="3">
    <location>
        <begin position="28"/>
        <end position="127"/>
    </location>
</feature>